<dbReference type="PANTHER" id="PTHR10061:SF1">
    <property type="entry name" value="S-FORMYLGLUTATHIONE HYDROLASE YEIG"/>
    <property type="match status" value="1"/>
</dbReference>
<evidence type="ECO:0000256" key="4">
    <source>
        <dbReference type="ARBA" id="ARBA00047590"/>
    </source>
</evidence>
<reference evidence="8 9" key="1">
    <citation type="journal article" date="2023" name="bioRxiv">
        <title>An intranuclear bacterial parasite of deep-sea mussels expresses apoptosis inhibitors acquired from its host.</title>
        <authorList>
            <person name="Gonzalez Porras M.A."/>
            <person name="Assie A."/>
            <person name="Tietjen M."/>
            <person name="Violette M."/>
            <person name="Kleiner M."/>
            <person name="Gruber-Vodicka H."/>
            <person name="Dubilier N."/>
            <person name="Leisch N."/>
        </authorList>
    </citation>
    <scope>NUCLEOTIDE SEQUENCE [LARGE SCALE GENOMIC DNA]</scope>
    <source>
        <strain evidence="8">IAP13</strain>
    </source>
</reference>
<dbReference type="SUPFAM" id="SSF53474">
    <property type="entry name" value="alpha/beta-Hydrolases"/>
    <property type="match status" value="1"/>
</dbReference>
<dbReference type="GO" id="GO:0046294">
    <property type="term" value="P:formaldehyde catabolic process"/>
    <property type="evidence" value="ECO:0007669"/>
    <property type="project" value="InterPro"/>
</dbReference>
<dbReference type="NCBIfam" id="TIGR02821">
    <property type="entry name" value="fghA_ester_D"/>
    <property type="match status" value="1"/>
</dbReference>
<dbReference type="InterPro" id="IPR029058">
    <property type="entry name" value="AB_hydrolase_fold"/>
</dbReference>
<name>A0AA90NLZ9_9GAMM</name>
<dbReference type="PANTHER" id="PTHR10061">
    <property type="entry name" value="S-FORMYLGLUTATHIONE HYDROLASE"/>
    <property type="match status" value="1"/>
</dbReference>
<dbReference type="GO" id="GO:0018738">
    <property type="term" value="F:S-formylglutathione hydrolase activity"/>
    <property type="evidence" value="ECO:0007669"/>
    <property type="project" value="UniProtKB-UniRule"/>
</dbReference>
<proteinExistence type="inferred from homology"/>
<comment type="caution">
    <text evidence="8">The sequence shown here is derived from an EMBL/GenBank/DDBJ whole genome shotgun (WGS) entry which is preliminary data.</text>
</comment>
<dbReference type="GO" id="GO:0005829">
    <property type="term" value="C:cytosol"/>
    <property type="evidence" value="ECO:0007669"/>
    <property type="project" value="TreeGrafter"/>
</dbReference>
<evidence type="ECO:0000313" key="8">
    <source>
        <dbReference type="EMBL" id="MDP0589569.1"/>
    </source>
</evidence>
<dbReference type="Proteomes" id="UP001178148">
    <property type="component" value="Unassembled WGS sequence"/>
</dbReference>
<dbReference type="AlphaFoldDB" id="A0AA90NLZ9"/>
<sequence>MRLEEVSKHKVFNGWNQKFSHYSNKLNCKMTFSIYLPTQASHKKKIPALYWLSGLTCTDDNFMQKAGAQCMASELGIAIISPDTSPRGHDVADDNGYDLGQGAGFYVNATQQPWKKHYQMYDYIVDELPEIIESNFPISDKKSISGHSMGGHGALTIAMRNPNSYMSASAFSPICNPINCTWGKRAFNAYFGDDKTLWEQHDASVLMRKAIQFLPIKVDQGKDDSFMVEQLKPETLVVSAKKNNYPIELAFHEGFDHSYYFISSFIDKHILFHTQHLQMLT</sequence>
<organism evidence="8 9">
    <name type="scientific">Candidatus Endonucleibacter bathymodioli</name>
    <dbReference type="NCBI Taxonomy" id="539814"/>
    <lineage>
        <taxon>Bacteria</taxon>
        <taxon>Pseudomonadati</taxon>
        <taxon>Pseudomonadota</taxon>
        <taxon>Gammaproteobacteria</taxon>
        <taxon>Oceanospirillales</taxon>
        <taxon>Endozoicomonadaceae</taxon>
        <taxon>Candidatus Endonucleibacter</taxon>
    </lineage>
</organism>
<dbReference type="FunFam" id="3.40.50.1820:FF:000002">
    <property type="entry name" value="S-formylglutathione hydrolase"/>
    <property type="match status" value="1"/>
</dbReference>
<dbReference type="EMBL" id="JASXSV010000016">
    <property type="protein sequence ID" value="MDP0589569.1"/>
    <property type="molecule type" value="Genomic_DNA"/>
</dbReference>
<dbReference type="Pfam" id="PF00756">
    <property type="entry name" value="Esterase"/>
    <property type="match status" value="1"/>
</dbReference>
<gene>
    <name evidence="8" type="primary">fghA</name>
    <name evidence="8" type="ORF">QS748_10425</name>
</gene>
<evidence type="ECO:0000313" key="9">
    <source>
        <dbReference type="Proteomes" id="UP001178148"/>
    </source>
</evidence>
<evidence type="ECO:0000256" key="5">
    <source>
        <dbReference type="NCBIfam" id="TIGR02821"/>
    </source>
</evidence>
<feature type="active site" description="Charge relay system" evidence="6">
    <location>
        <position position="257"/>
    </location>
</feature>
<dbReference type="GO" id="GO:0052689">
    <property type="term" value="F:carboxylic ester hydrolase activity"/>
    <property type="evidence" value="ECO:0007669"/>
    <property type="project" value="UniProtKB-KW"/>
</dbReference>
<keyword evidence="2 7" id="KW-0719">Serine esterase</keyword>
<dbReference type="InterPro" id="IPR000801">
    <property type="entry name" value="Esterase-like"/>
</dbReference>
<keyword evidence="3 7" id="KW-0378">Hydrolase</keyword>
<feature type="active site" description="Charge relay system" evidence="6">
    <location>
        <position position="224"/>
    </location>
</feature>
<dbReference type="EC" id="3.1.2.12" evidence="5 7"/>
<comment type="function">
    <text evidence="7">Serine hydrolase involved in the detoxification of formaldehyde.</text>
</comment>
<evidence type="ECO:0000256" key="6">
    <source>
        <dbReference type="PIRSR" id="PIRSR614186-1"/>
    </source>
</evidence>
<accession>A0AA90NLZ9</accession>
<comment type="similarity">
    <text evidence="1 7">Belongs to the esterase D family.</text>
</comment>
<dbReference type="Gene3D" id="3.40.50.1820">
    <property type="entry name" value="alpha/beta hydrolase"/>
    <property type="match status" value="1"/>
</dbReference>
<evidence type="ECO:0000256" key="7">
    <source>
        <dbReference type="RuleBase" id="RU363068"/>
    </source>
</evidence>
<evidence type="ECO:0000256" key="1">
    <source>
        <dbReference type="ARBA" id="ARBA00005622"/>
    </source>
</evidence>
<keyword evidence="9" id="KW-1185">Reference proteome</keyword>
<feature type="active site" description="Charge relay system" evidence="6">
    <location>
        <position position="148"/>
    </location>
</feature>
<comment type="catalytic activity">
    <reaction evidence="4 7">
        <text>S-formylglutathione + H2O = formate + glutathione + H(+)</text>
        <dbReference type="Rhea" id="RHEA:14961"/>
        <dbReference type="ChEBI" id="CHEBI:15377"/>
        <dbReference type="ChEBI" id="CHEBI:15378"/>
        <dbReference type="ChEBI" id="CHEBI:15740"/>
        <dbReference type="ChEBI" id="CHEBI:57688"/>
        <dbReference type="ChEBI" id="CHEBI:57925"/>
        <dbReference type="EC" id="3.1.2.12"/>
    </reaction>
</comment>
<dbReference type="InterPro" id="IPR014186">
    <property type="entry name" value="S-formylglutathione_hydrol"/>
</dbReference>
<evidence type="ECO:0000256" key="2">
    <source>
        <dbReference type="ARBA" id="ARBA00022487"/>
    </source>
</evidence>
<evidence type="ECO:0000256" key="3">
    <source>
        <dbReference type="ARBA" id="ARBA00022801"/>
    </source>
</evidence>
<protein>
    <recommendedName>
        <fullName evidence="5 7">S-formylglutathione hydrolase</fullName>
        <ecNumber evidence="5 7">3.1.2.12</ecNumber>
    </recommendedName>
</protein>